<comment type="caution">
    <text evidence="1">The sequence shown here is derived from an EMBL/GenBank/DDBJ whole genome shotgun (WGS) entry which is preliminary data.</text>
</comment>
<organism evidence="1 2">
    <name type="scientific">Eretmocerus hayati</name>
    <dbReference type="NCBI Taxonomy" id="131215"/>
    <lineage>
        <taxon>Eukaryota</taxon>
        <taxon>Metazoa</taxon>
        <taxon>Ecdysozoa</taxon>
        <taxon>Arthropoda</taxon>
        <taxon>Hexapoda</taxon>
        <taxon>Insecta</taxon>
        <taxon>Pterygota</taxon>
        <taxon>Neoptera</taxon>
        <taxon>Endopterygota</taxon>
        <taxon>Hymenoptera</taxon>
        <taxon>Apocrita</taxon>
        <taxon>Proctotrupomorpha</taxon>
        <taxon>Chalcidoidea</taxon>
        <taxon>Aphelinidae</taxon>
        <taxon>Aphelininae</taxon>
        <taxon>Eretmocerus</taxon>
    </lineage>
</organism>
<evidence type="ECO:0000313" key="1">
    <source>
        <dbReference type="EMBL" id="KAJ8673311.1"/>
    </source>
</evidence>
<protein>
    <submittedName>
        <fullName evidence="1">Uncharacterized protein</fullName>
    </submittedName>
</protein>
<dbReference type="Proteomes" id="UP001239111">
    <property type="component" value="Chromosome 3"/>
</dbReference>
<gene>
    <name evidence="1" type="ORF">QAD02_004573</name>
</gene>
<evidence type="ECO:0000313" key="2">
    <source>
        <dbReference type="Proteomes" id="UP001239111"/>
    </source>
</evidence>
<keyword evidence="2" id="KW-1185">Reference proteome</keyword>
<reference evidence="1" key="1">
    <citation type="submission" date="2023-04" db="EMBL/GenBank/DDBJ databases">
        <title>A chromosome-level genome assembly of the parasitoid wasp Eretmocerus hayati.</title>
        <authorList>
            <person name="Zhong Y."/>
            <person name="Liu S."/>
            <person name="Liu Y."/>
        </authorList>
    </citation>
    <scope>NUCLEOTIDE SEQUENCE</scope>
    <source>
        <strain evidence="1">ZJU_SS_LIU_2023</strain>
    </source>
</reference>
<proteinExistence type="predicted"/>
<name>A0ACC2NQA5_9HYME</name>
<accession>A0ACC2NQA5</accession>
<sequence length="182" mass="20170">MNRRLMATFAQLAITLDVKTVEVSSMQVLNGLSMFMSAHHQVRNVTFRILRDLAYSPLTRLAPILRAILRNMRWTELTHTQFIDEHIVQGNMDILALPELAVPISGGADPKELISKLNSSMERLAGVFAESNKLLEAELNRTVSIQRAITTDVSNSLMALGLDKTAEIQSQTDQLAALGMPN</sequence>
<dbReference type="EMBL" id="CM056743">
    <property type="protein sequence ID" value="KAJ8673311.1"/>
    <property type="molecule type" value="Genomic_DNA"/>
</dbReference>